<evidence type="ECO:0000313" key="3">
    <source>
        <dbReference type="Proteomes" id="UP000176406"/>
    </source>
</evidence>
<feature type="transmembrane region" description="Helical" evidence="1">
    <location>
        <begin position="115"/>
        <end position="141"/>
    </location>
</feature>
<feature type="transmembrane region" description="Helical" evidence="1">
    <location>
        <begin position="78"/>
        <end position="95"/>
    </location>
</feature>
<name>A0A1G2EE03_9BACT</name>
<evidence type="ECO:0000256" key="1">
    <source>
        <dbReference type="SAM" id="Phobius"/>
    </source>
</evidence>
<dbReference type="EMBL" id="MHMG01000014">
    <property type="protein sequence ID" value="OGZ23550.1"/>
    <property type="molecule type" value="Genomic_DNA"/>
</dbReference>
<reference evidence="2 3" key="1">
    <citation type="journal article" date="2016" name="Nat. Commun.">
        <title>Thousands of microbial genomes shed light on interconnected biogeochemical processes in an aquifer system.</title>
        <authorList>
            <person name="Anantharaman K."/>
            <person name="Brown C.T."/>
            <person name="Hug L.A."/>
            <person name="Sharon I."/>
            <person name="Castelle C.J."/>
            <person name="Probst A.J."/>
            <person name="Thomas B.C."/>
            <person name="Singh A."/>
            <person name="Wilkins M.J."/>
            <person name="Karaoz U."/>
            <person name="Brodie E.L."/>
            <person name="Williams K.H."/>
            <person name="Hubbard S.S."/>
            <person name="Banfield J.F."/>
        </authorList>
    </citation>
    <scope>NUCLEOTIDE SEQUENCE [LARGE SCALE GENOMIC DNA]</scope>
</reference>
<keyword evidence="1" id="KW-0812">Transmembrane</keyword>
<keyword evidence="1" id="KW-0472">Membrane</keyword>
<dbReference type="Proteomes" id="UP000176406">
    <property type="component" value="Unassembled WGS sequence"/>
</dbReference>
<evidence type="ECO:0000313" key="2">
    <source>
        <dbReference type="EMBL" id="OGZ23550.1"/>
    </source>
</evidence>
<dbReference type="AlphaFoldDB" id="A0A1G2EE03"/>
<organism evidence="2 3">
    <name type="scientific">Candidatus Nealsonbacteria bacterium RIFCSPLOWO2_01_FULL_41_9</name>
    <dbReference type="NCBI Taxonomy" id="1801671"/>
    <lineage>
        <taxon>Bacteria</taxon>
        <taxon>Candidatus Nealsoniibacteriota</taxon>
    </lineage>
</organism>
<keyword evidence="1" id="KW-1133">Transmembrane helix</keyword>
<comment type="caution">
    <text evidence="2">The sequence shown here is derived from an EMBL/GenBank/DDBJ whole genome shotgun (WGS) entry which is preliminary data.</text>
</comment>
<sequence>MSWGDWEVQDPVTGAIISILAKSGELASGFFSGGGWIIALFLIPVFVMILALIVTIGIFLLGFFGWWKIILKILRHPIPVFIFLIVAVATLIWMFNSSGLDGGEFFKSFFWAGDWGFGGLVVPQLIWFFSPWIFLSITALAEKIAERISLP</sequence>
<accession>A0A1G2EE03</accession>
<proteinExistence type="predicted"/>
<protein>
    <submittedName>
        <fullName evidence="2">Uncharacterized protein</fullName>
    </submittedName>
</protein>
<feature type="transmembrane region" description="Helical" evidence="1">
    <location>
        <begin position="36"/>
        <end position="66"/>
    </location>
</feature>
<gene>
    <name evidence="2" type="ORF">A3A08_01635</name>
</gene>